<dbReference type="AlphaFoldDB" id="A0A3M9M9V1"/>
<dbReference type="PANTHER" id="PTHR43677">
    <property type="entry name" value="SHORT-CHAIN DEHYDROGENASE/REDUCTASE"/>
    <property type="match status" value="1"/>
</dbReference>
<dbReference type="CDD" id="cd08241">
    <property type="entry name" value="QOR1"/>
    <property type="match status" value="1"/>
</dbReference>
<dbReference type="GO" id="GO:0008270">
    <property type="term" value="F:zinc ion binding"/>
    <property type="evidence" value="ECO:0007669"/>
    <property type="project" value="InterPro"/>
</dbReference>
<dbReference type="GO" id="GO:0016491">
    <property type="term" value="F:oxidoreductase activity"/>
    <property type="evidence" value="ECO:0007669"/>
    <property type="project" value="InterPro"/>
</dbReference>
<comment type="caution">
    <text evidence="2">The sequence shown here is derived from an EMBL/GenBank/DDBJ whole genome shotgun (WGS) entry which is preliminary data.</text>
</comment>
<dbReference type="PANTHER" id="PTHR43677:SF4">
    <property type="entry name" value="QUINONE OXIDOREDUCTASE-LIKE PROTEIN 2"/>
    <property type="match status" value="1"/>
</dbReference>
<dbReference type="InterPro" id="IPR036291">
    <property type="entry name" value="NAD(P)-bd_dom_sf"/>
</dbReference>
<dbReference type="Proteomes" id="UP000271678">
    <property type="component" value="Unassembled WGS sequence"/>
</dbReference>
<organism evidence="2 3">
    <name type="scientific">Flexivirga caeni</name>
    <dbReference type="NCBI Taxonomy" id="2294115"/>
    <lineage>
        <taxon>Bacteria</taxon>
        <taxon>Bacillati</taxon>
        <taxon>Actinomycetota</taxon>
        <taxon>Actinomycetes</taxon>
        <taxon>Micrococcales</taxon>
        <taxon>Dermacoccaceae</taxon>
        <taxon>Flexivirga</taxon>
    </lineage>
</organism>
<dbReference type="Pfam" id="PF00107">
    <property type="entry name" value="ADH_zinc_N"/>
    <property type="match status" value="1"/>
</dbReference>
<dbReference type="SMART" id="SM00829">
    <property type="entry name" value="PKS_ER"/>
    <property type="match status" value="1"/>
</dbReference>
<evidence type="ECO:0000259" key="1">
    <source>
        <dbReference type="SMART" id="SM00829"/>
    </source>
</evidence>
<dbReference type="PROSITE" id="PS01162">
    <property type="entry name" value="QOR_ZETA_CRYSTAL"/>
    <property type="match status" value="1"/>
</dbReference>
<dbReference type="RefSeq" id="WP_123271491.1">
    <property type="nucleotide sequence ID" value="NZ_RJJQ01000010.1"/>
</dbReference>
<dbReference type="SUPFAM" id="SSF50129">
    <property type="entry name" value="GroES-like"/>
    <property type="match status" value="1"/>
</dbReference>
<dbReference type="Gene3D" id="3.40.50.720">
    <property type="entry name" value="NAD(P)-binding Rossmann-like Domain"/>
    <property type="match status" value="1"/>
</dbReference>
<dbReference type="InterPro" id="IPR011032">
    <property type="entry name" value="GroES-like_sf"/>
</dbReference>
<dbReference type="SUPFAM" id="SSF51735">
    <property type="entry name" value="NAD(P)-binding Rossmann-fold domains"/>
    <property type="match status" value="1"/>
</dbReference>
<reference evidence="2 3" key="1">
    <citation type="submission" date="2018-11" db="EMBL/GenBank/DDBJ databases">
        <title>Draft genome of Simplicispira Flexivirga sp. BO-16.</title>
        <authorList>
            <person name="Im W.T."/>
        </authorList>
    </citation>
    <scope>NUCLEOTIDE SEQUENCE [LARGE SCALE GENOMIC DNA]</scope>
    <source>
        <strain evidence="2 3">BO-16</strain>
    </source>
</reference>
<gene>
    <name evidence="2" type="ORF">EFY87_10850</name>
</gene>
<evidence type="ECO:0000313" key="2">
    <source>
        <dbReference type="EMBL" id="RNI21643.1"/>
    </source>
</evidence>
<proteinExistence type="predicted"/>
<dbReference type="InterPro" id="IPR020843">
    <property type="entry name" value="ER"/>
</dbReference>
<name>A0A3M9M9V1_9MICO</name>
<dbReference type="OrthoDB" id="4190732at2"/>
<dbReference type="InterPro" id="IPR051397">
    <property type="entry name" value="Zn-ADH-like_protein"/>
</dbReference>
<accession>A0A3M9M9V1</accession>
<dbReference type="InterPro" id="IPR013149">
    <property type="entry name" value="ADH-like_C"/>
</dbReference>
<dbReference type="EMBL" id="RJJQ01000010">
    <property type="protein sequence ID" value="RNI21643.1"/>
    <property type="molecule type" value="Genomic_DNA"/>
</dbReference>
<sequence>MRAWQVRELGEPAHAVQITELPEPMPGPDQVAVRVLSAALNFPDVLMCQGLYQVRPDLPFTPGVELCGEITAVGEGVTGRSIGDRVIGMSAIPHGGFAESALMPAENALAPAQLDDDAAAVLTIAYQTAWAALFRRARLQPGEWVLVQAAAGGVGSAAVQLAKLAGNPVIAIVGGAAKAEAARELGADVVIDRTTDDVVSRVRDVTGGHGADVIFDPVGGDAYDLLARCVAFEGRIVIVGFSGGRIQAPPLNHLLLKNYAVLGLHWGYYQTMRPEVIAEGYEHLSALAAKGQIEPLISGRLAFDELPDGLTRLAAGRSIGRLVWHPTV</sequence>
<dbReference type="InterPro" id="IPR013154">
    <property type="entry name" value="ADH-like_N"/>
</dbReference>
<protein>
    <submittedName>
        <fullName evidence="2">NADPH:quinone oxidoreductase family protein</fullName>
    </submittedName>
</protein>
<feature type="domain" description="Enoyl reductase (ER)" evidence="1">
    <location>
        <begin position="13"/>
        <end position="324"/>
    </location>
</feature>
<dbReference type="Pfam" id="PF08240">
    <property type="entry name" value="ADH_N"/>
    <property type="match status" value="1"/>
</dbReference>
<evidence type="ECO:0000313" key="3">
    <source>
        <dbReference type="Proteomes" id="UP000271678"/>
    </source>
</evidence>
<dbReference type="InterPro" id="IPR002364">
    <property type="entry name" value="Quin_OxRdtase/zeta-crystal_CS"/>
</dbReference>
<keyword evidence="3" id="KW-1185">Reference proteome</keyword>
<dbReference type="Gene3D" id="3.90.180.10">
    <property type="entry name" value="Medium-chain alcohol dehydrogenases, catalytic domain"/>
    <property type="match status" value="1"/>
</dbReference>